<dbReference type="GO" id="GO:0016757">
    <property type="term" value="F:glycosyltransferase activity"/>
    <property type="evidence" value="ECO:0007669"/>
    <property type="project" value="UniProtKB-KW"/>
</dbReference>
<evidence type="ECO:0000313" key="5">
    <source>
        <dbReference type="EMBL" id="MCY9609503.1"/>
    </source>
</evidence>
<keyword evidence="2" id="KW-0808">Transferase</keyword>
<evidence type="ECO:0000256" key="2">
    <source>
        <dbReference type="ARBA" id="ARBA00022679"/>
    </source>
</evidence>
<evidence type="ECO:0000313" key="6">
    <source>
        <dbReference type="EMBL" id="QDM43813.1"/>
    </source>
</evidence>
<dbReference type="RefSeq" id="WP_087445012.1">
    <property type="nucleotide sequence ID" value="NZ_CABMNB010000047.1"/>
</dbReference>
<accession>A0AAP9DT28</accession>
<evidence type="ECO:0000256" key="1">
    <source>
        <dbReference type="ARBA" id="ARBA00022676"/>
    </source>
</evidence>
<feature type="domain" description="Glycosyltransferase 61 catalytic" evidence="4">
    <location>
        <begin position="129"/>
        <end position="302"/>
    </location>
</feature>
<keyword evidence="8" id="KW-1185">Reference proteome</keyword>
<dbReference type="EMBL" id="JAMDMM010000039">
    <property type="protein sequence ID" value="MCY9609503.1"/>
    <property type="molecule type" value="Genomic_DNA"/>
</dbReference>
<dbReference type="InterPro" id="IPR049625">
    <property type="entry name" value="Glyco_transf_61_cat"/>
</dbReference>
<name>A0AAP9DT28_PANTH</name>
<gene>
    <name evidence="6" type="ORF">FLT43_10090</name>
    <name evidence="5" type="ORF">M5W83_20350</name>
</gene>
<evidence type="ECO:0000313" key="7">
    <source>
        <dbReference type="Proteomes" id="UP000315377"/>
    </source>
</evidence>
<reference evidence="5 8" key="2">
    <citation type="submission" date="2022-05" db="EMBL/GenBank/DDBJ databases">
        <title>Genome Sequencing of Bee-Associated Microbes.</title>
        <authorList>
            <person name="Dunlap C."/>
        </authorList>
    </citation>
    <scope>NUCLEOTIDE SEQUENCE [LARGE SCALE GENOMIC DNA]</scope>
    <source>
        <strain evidence="5 8">NRRL B-14613</strain>
    </source>
</reference>
<keyword evidence="1" id="KW-0328">Glycosyltransferase</keyword>
<evidence type="ECO:0000259" key="4">
    <source>
        <dbReference type="Pfam" id="PF04577"/>
    </source>
</evidence>
<keyword evidence="3" id="KW-0325">Glycoprotein</keyword>
<organism evidence="6 7">
    <name type="scientific">Paenibacillus thiaminolyticus</name>
    <name type="common">Bacillus thiaminolyticus</name>
    <dbReference type="NCBI Taxonomy" id="49283"/>
    <lineage>
        <taxon>Bacteria</taxon>
        <taxon>Bacillati</taxon>
        <taxon>Bacillota</taxon>
        <taxon>Bacilli</taxon>
        <taxon>Bacillales</taxon>
        <taxon>Paenibacillaceae</taxon>
        <taxon>Paenibacillus</taxon>
    </lineage>
</organism>
<dbReference type="Proteomes" id="UP000315377">
    <property type="component" value="Chromosome"/>
</dbReference>
<sequence>MNTIPDQFYVKTRDWVAQFASDPQLVHERYKVIYPKETIHLPAPNGEDGKRWPSACHFEEAFVAVIPEGRIMTGNGYVVTPDHKRLLDVEYAYPYPFSELPPPKYTEETVATLIWGWNIPGVAYTQAIYGHWFFDILPRIHLLEQSGIVIDKYLIGKLTHSFQYESLRMLGFPIDKLIEVDRDDYHLVARKLVVPAVPVILGKSPRWAYQFIRTRLRDDHQIPPRPGFERIYVSREDAHARFVVNEEEVMQVLAEKGFTRIVLTPLSMEEKISIYSSAQAIVAPFGSGNVNVAFCNPGTTMIELSPITVVDDYFWKISNHACLNYYEIICDIEQPPKPVGGADNLIVDIDKLKRVLHMAGI</sequence>
<dbReference type="InterPro" id="IPR007657">
    <property type="entry name" value="Glycosyltransferase_61"/>
</dbReference>
<dbReference type="Proteomes" id="UP001209276">
    <property type="component" value="Unassembled WGS sequence"/>
</dbReference>
<dbReference type="GeneID" id="76996316"/>
<dbReference type="AlphaFoldDB" id="A0AAP9DT28"/>
<reference evidence="6 7" key="1">
    <citation type="submission" date="2019-07" db="EMBL/GenBank/DDBJ databases">
        <title>Paenibacillus thiaminolyticus NRRL B-4156.</title>
        <authorList>
            <person name="Hehnly C."/>
            <person name="Zhang L."/>
        </authorList>
    </citation>
    <scope>NUCLEOTIDE SEQUENCE [LARGE SCALE GENOMIC DNA]</scope>
    <source>
        <strain evidence="6 7">NRRL B-4156</strain>
    </source>
</reference>
<proteinExistence type="predicted"/>
<dbReference type="PANTHER" id="PTHR20961">
    <property type="entry name" value="GLYCOSYLTRANSFERASE"/>
    <property type="match status" value="1"/>
</dbReference>
<evidence type="ECO:0000256" key="3">
    <source>
        <dbReference type="ARBA" id="ARBA00023180"/>
    </source>
</evidence>
<dbReference type="EMBL" id="CP041405">
    <property type="protein sequence ID" value="QDM43813.1"/>
    <property type="molecule type" value="Genomic_DNA"/>
</dbReference>
<dbReference type="Pfam" id="PF04577">
    <property type="entry name" value="Glyco_transf_61"/>
    <property type="match status" value="1"/>
</dbReference>
<evidence type="ECO:0000313" key="8">
    <source>
        <dbReference type="Proteomes" id="UP001209276"/>
    </source>
</evidence>
<protein>
    <submittedName>
        <fullName evidence="6">Glycosyltransferase family 61 protein</fullName>
    </submittedName>
</protein>